<sequence length="534" mass="57624">MAANINSANFNTSAAVTAVNHSTSSPNQTYPATNPGSSQWNQIVRGEPVPIAGAAVHLSSSSHSSSSPSTAMIQPPVPVAVEEEGMENVNVGPNNGKKPAWNRPSNVATESGSGMEASIWPPLSGSAKGLSNSSSDSSRASLDGSSSTSSVPVSQGSRTASSSSSSQNQVRNNANLNSNPIPNHAMPARQRPMEQNRNFSASNGGLSQPPPQGPMVDAPLKGPSSRDHIQRTGSVPYSGVNDQRHPQNSFRYRNNGPHPRGNGSHPLNHGVRRNQDRGNRDWSGRNFINRDGHMLPRGVPMFMRHPHPSPSPPNTGRIFAPPHVRPYGTHMGFPEFSSQFYLVPTPHPDSYGGVPFIQPVSPMLLPPPELQDHQLHASIMKQIDYYFSNDNLIKDTYLRQNMDDHGWVPIKLIAGFRQVSLLTDNIQLILDALQSSAVVEVQGDKVRKRNDWMRWIMPSSIQFPIRSGQGILLAGVQNISLDQGTANNQSGAMSQEDACADGQSVGSSSVEFNNQSQLFGNDGIVMHAQGWSCK</sequence>
<dbReference type="GO" id="GO:0005737">
    <property type="term" value="C:cytoplasm"/>
    <property type="evidence" value="ECO:0007669"/>
    <property type="project" value="UniProtKB-ARBA"/>
</dbReference>
<protein>
    <submittedName>
        <fullName evidence="5">La related protein 1c</fullName>
    </submittedName>
</protein>
<dbReference type="InterPro" id="IPR036388">
    <property type="entry name" value="WH-like_DNA-bd_sf"/>
</dbReference>
<keyword evidence="6" id="KW-1185">Reference proteome</keyword>
<dbReference type="PANTHER" id="PTHR22792:SF132">
    <property type="entry name" value="LA-RELATED PROTEIN 1"/>
    <property type="match status" value="1"/>
</dbReference>
<dbReference type="InterPro" id="IPR036390">
    <property type="entry name" value="WH_DNA-bd_sf"/>
</dbReference>
<accession>A0A9W7J1B6</accession>
<keyword evidence="1 2" id="KW-0694">RNA-binding</keyword>
<organism evidence="5 6">
    <name type="scientific">Hibiscus trionum</name>
    <name type="common">Flower of an hour</name>
    <dbReference type="NCBI Taxonomy" id="183268"/>
    <lineage>
        <taxon>Eukaryota</taxon>
        <taxon>Viridiplantae</taxon>
        <taxon>Streptophyta</taxon>
        <taxon>Embryophyta</taxon>
        <taxon>Tracheophyta</taxon>
        <taxon>Spermatophyta</taxon>
        <taxon>Magnoliopsida</taxon>
        <taxon>eudicotyledons</taxon>
        <taxon>Gunneridae</taxon>
        <taxon>Pentapetalae</taxon>
        <taxon>rosids</taxon>
        <taxon>malvids</taxon>
        <taxon>Malvales</taxon>
        <taxon>Malvaceae</taxon>
        <taxon>Malvoideae</taxon>
        <taxon>Hibiscus</taxon>
    </lineage>
</organism>
<dbReference type="OrthoDB" id="340227at2759"/>
<dbReference type="Proteomes" id="UP001165190">
    <property type="component" value="Unassembled WGS sequence"/>
</dbReference>
<dbReference type="PANTHER" id="PTHR22792">
    <property type="entry name" value="LUPUS LA PROTEIN-RELATED"/>
    <property type="match status" value="1"/>
</dbReference>
<feature type="domain" description="HTH La-type RNA-binding" evidence="4">
    <location>
        <begin position="369"/>
        <end position="458"/>
    </location>
</feature>
<evidence type="ECO:0000259" key="4">
    <source>
        <dbReference type="PROSITE" id="PS50961"/>
    </source>
</evidence>
<feature type="compositionally biased region" description="Low complexity" evidence="3">
    <location>
        <begin position="124"/>
        <end position="183"/>
    </location>
</feature>
<feature type="region of interest" description="Disordered" evidence="3">
    <location>
        <begin position="19"/>
        <end position="38"/>
    </location>
</feature>
<evidence type="ECO:0000256" key="3">
    <source>
        <dbReference type="SAM" id="MobiDB-lite"/>
    </source>
</evidence>
<dbReference type="AlphaFoldDB" id="A0A9W7J1B6"/>
<dbReference type="InterPro" id="IPR006630">
    <property type="entry name" value="La_HTH"/>
</dbReference>
<evidence type="ECO:0000256" key="1">
    <source>
        <dbReference type="ARBA" id="ARBA00022884"/>
    </source>
</evidence>
<dbReference type="Pfam" id="PF05383">
    <property type="entry name" value="La"/>
    <property type="match status" value="1"/>
</dbReference>
<reference evidence="5" key="1">
    <citation type="submission" date="2023-05" db="EMBL/GenBank/DDBJ databases">
        <title>Genome and transcriptome analyses reveal genes involved in the formation of fine ridges on petal epidermal cells in Hibiscus trionum.</title>
        <authorList>
            <person name="Koshimizu S."/>
            <person name="Masuda S."/>
            <person name="Ishii T."/>
            <person name="Shirasu K."/>
            <person name="Hoshino A."/>
            <person name="Arita M."/>
        </authorList>
    </citation>
    <scope>NUCLEOTIDE SEQUENCE</scope>
    <source>
        <strain evidence="5">Hamamatsu line</strain>
    </source>
</reference>
<dbReference type="CDD" id="cd07323">
    <property type="entry name" value="LAM"/>
    <property type="match status" value="1"/>
</dbReference>
<feature type="compositionally biased region" description="Polar residues" evidence="3">
    <location>
        <begin position="103"/>
        <end position="112"/>
    </location>
</feature>
<name>A0A9W7J1B6_HIBTR</name>
<dbReference type="SUPFAM" id="SSF46785">
    <property type="entry name" value="Winged helix' DNA-binding domain"/>
    <property type="match status" value="1"/>
</dbReference>
<comment type="caution">
    <text evidence="5">The sequence shown here is derived from an EMBL/GenBank/DDBJ whole genome shotgun (WGS) entry which is preliminary data.</text>
</comment>
<dbReference type="InterPro" id="IPR045180">
    <property type="entry name" value="La_dom_prot"/>
</dbReference>
<dbReference type="SMART" id="SM00715">
    <property type="entry name" value="LA"/>
    <property type="match status" value="1"/>
</dbReference>
<dbReference type="EMBL" id="BSYR01000042">
    <property type="protein sequence ID" value="GMJ04862.1"/>
    <property type="molecule type" value="Genomic_DNA"/>
</dbReference>
<dbReference type="PROSITE" id="PS50961">
    <property type="entry name" value="HTH_LA"/>
    <property type="match status" value="1"/>
</dbReference>
<dbReference type="FunFam" id="1.10.10.10:FF:000131">
    <property type="entry name" value="la-related protein 1B isoform X2"/>
    <property type="match status" value="1"/>
</dbReference>
<dbReference type="GO" id="GO:0003723">
    <property type="term" value="F:RNA binding"/>
    <property type="evidence" value="ECO:0007669"/>
    <property type="project" value="UniProtKB-UniRule"/>
</dbReference>
<evidence type="ECO:0000256" key="2">
    <source>
        <dbReference type="PROSITE-ProRule" id="PRU00332"/>
    </source>
</evidence>
<evidence type="ECO:0000313" key="5">
    <source>
        <dbReference type="EMBL" id="GMJ04862.1"/>
    </source>
</evidence>
<feature type="compositionally biased region" description="Polar residues" evidence="3">
    <location>
        <begin position="193"/>
        <end position="206"/>
    </location>
</feature>
<evidence type="ECO:0000313" key="6">
    <source>
        <dbReference type="Proteomes" id="UP001165190"/>
    </source>
</evidence>
<feature type="compositionally biased region" description="Basic and acidic residues" evidence="3">
    <location>
        <begin position="273"/>
        <end position="289"/>
    </location>
</feature>
<feature type="region of interest" description="Disordered" evidence="3">
    <location>
        <begin position="486"/>
        <end position="506"/>
    </location>
</feature>
<proteinExistence type="predicted"/>
<dbReference type="Gene3D" id="1.10.10.10">
    <property type="entry name" value="Winged helix-like DNA-binding domain superfamily/Winged helix DNA-binding domain"/>
    <property type="match status" value="1"/>
</dbReference>
<feature type="region of interest" description="Disordered" evidence="3">
    <location>
        <begin position="88"/>
        <end position="289"/>
    </location>
</feature>
<gene>
    <name evidence="5" type="ORF">HRI_004155400</name>
</gene>